<protein>
    <submittedName>
        <fullName evidence="1">Uncharacterized protein</fullName>
    </submittedName>
</protein>
<accession>A0ABS7FYV2</accession>
<sequence>MFIKTLLVQSARKDPAWRQRLTDADRRGLSPLFRSDASLHGTIDMGRRLALGRVA</sequence>
<reference evidence="1 2" key="1">
    <citation type="submission" date="2021-07" db="EMBL/GenBank/DDBJ databases">
        <title>Actinomadura sp. PM05-2 isolated from lichen.</title>
        <authorList>
            <person name="Somphong A."/>
            <person name="Phongsopitanun W."/>
            <person name="Tanasupawat S."/>
            <person name="Peongsungnone V."/>
        </authorList>
    </citation>
    <scope>NUCLEOTIDE SEQUENCE [LARGE SCALE GENOMIC DNA]</scope>
    <source>
        <strain evidence="1 2">PM05-2</strain>
    </source>
</reference>
<name>A0ABS7FYV2_9ACTN</name>
<organism evidence="1 2">
    <name type="scientific">Actinomadura parmotrematis</name>
    <dbReference type="NCBI Taxonomy" id="2864039"/>
    <lineage>
        <taxon>Bacteria</taxon>
        <taxon>Bacillati</taxon>
        <taxon>Actinomycetota</taxon>
        <taxon>Actinomycetes</taxon>
        <taxon>Streptosporangiales</taxon>
        <taxon>Thermomonosporaceae</taxon>
        <taxon>Actinomadura</taxon>
    </lineage>
</organism>
<comment type="caution">
    <text evidence="1">The sequence shown here is derived from an EMBL/GenBank/DDBJ whole genome shotgun (WGS) entry which is preliminary data.</text>
</comment>
<keyword evidence="2" id="KW-1185">Reference proteome</keyword>
<evidence type="ECO:0000313" key="1">
    <source>
        <dbReference type="EMBL" id="MBW8485612.1"/>
    </source>
</evidence>
<dbReference type="Proteomes" id="UP000774570">
    <property type="component" value="Unassembled WGS sequence"/>
</dbReference>
<evidence type="ECO:0000313" key="2">
    <source>
        <dbReference type="Proteomes" id="UP000774570"/>
    </source>
</evidence>
<proteinExistence type="predicted"/>
<dbReference type="EMBL" id="JAIBOA010000017">
    <property type="protein sequence ID" value="MBW8485612.1"/>
    <property type="molecule type" value="Genomic_DNA"/>
</dbReference>
<dbReference type="RefSeq" id="WP_220168852.1">
    <property type="nucleotide sequence ID" value="NZ_JAIBOA010000017.1"/>
</dbReference>
<gene>
    <name evidence="1" type="ORF">K1Y72_24745</name>
</gene>